<evidence type="ECO:0000313" key="4">
    <source>
        <dbReference type="Proteomes" id="UP000248214"/>
    </source>
</evidence>
<dbReference type="AlphaFoldDB" id="A0A323TGW5"/>
<evidence type="ECO:0000256" key="1">
    <source>
        <dbReference type="ARBA" id="ARBA00022801"/>
    </source>
</evidence>
<dbReference type="CDD" id="cd00840">
    <property type="entry name" value="MPP_Mre11_N"/>
    <property type="match status" value="1"/>
</dbReference>
<feature type="domain" description="Calcineurin-like phosphoesterase" evidence="2">
    <location>
        <begin position="31"/>
        <end position="229"/>
    </location>
</feature>
<dbReference type="EMBL" id="PDOD01000001">
    <property type="protein sequence ID" value="PYZ94101.1"/>
    <property type="molecule type" value="Genomic_DNA"/>
</dbReference>
<dbReference type="InterPro" id="IPR004843">
    <property type="entry name" value="Calcineurin-like_PHP"/>
</dbReference>
<dbReference type="GO" id="GO:0016787">
    <property type="term" value="F:hydrolase activity"/>
    <property type="evidence" value="ECO:0007669"/>
    <property type="project" value="UniProtKB-KW"/>
</dbReference>
<dbReference type="InterPro" id="IPR050535">
    <property type="entry name" value="DNA_Repair-Maintenance_Comp"/>
</dbReference>
<dbReference type="Proteomes" id="UP000248214">
    <property type="component" value="Unassembled WGS sequence"/>
</dbReference>
<reference evidence="3 4" key="1">
    <citation type="submission" date="2017-10" db="EMBL/GenBank/DDBJ databases">
        <title>Bacillus sp. nov., a halophilic bacterium isolated from a Keqin Lake.</title>
        <authorList>
            <person name="Wang H."/>
        </authorList>
    </citation>
    <scope>NUCLEOTIDE SEQUENCE [LARGE SCALE GENOMIC DNA]</scope>
    <source>
        <strain evidence="3 4">KQ-12</strain>
    </source>
</reference>
<dbReference type="PANTHER" id="PTHR30337">
    <property type="entry name" value="COMPONENT OF ATP-DEPENDENT DSDNA EXONUCLEASE"/>
    <property type="match status" value="1"/>
</dbReference>
<dbReference type="PIRSF" id="PIRSF033091">
    <property type="entry name" value="Pesterase_YhaO"/>
    <property type="match status" value="1"/>
</dbReference>
<evidence type="ECO:0000259" key="2">
    <source>
        <dbReference type="Pfam" id="PF00149"/>
    </source>
</evidence>
<dbReference type="Gene3D" id="3.60.21.10">
    <property type="match status" value="1"/>
</dbReference>
<keyword evidence="4" id="KW-1185">Reference proteome</keyword>
<dbReference type="InterPro" id="IPR029052">
    <property type="entry name" value="Metallo-depent_PP-like"/>
</dbReference>
<gene>
    <name evidence="3" type="ORF">CR194_00735</name>
</gene>
<dbReference type="SUPFAM" id="SSF56300">
    <property type="entry name" value="Metallo-dependent phosphatases"/>
    <property type="match status" value="1"/>
</dbReference>
<dbReference type="Pfam" id="PF00149">
    <property type="entry name" value="Metallophos"/>
    <property type="match status" value="1"/>
</dbReference>
<evidence type="ECO:0000313" key="3">
    <source>
        <dbReference type="EMBL" id="PYZ94101.1"/>
    </source>
</evidence>
<proteinExistence type="predicted"/>
<keyword evidence="1" id="KW-0378">Hydrolase</keyword>
<protein>
    <recommendedName>
        <fullName evidence="2">Calcineurin-like phosphoesterase domain-containing protein</fullName>
    </recommendedName>
</protein>
<dbReference type="PANTHER" id="PTHR30337:SF7">
    <property type="entry name" value="PHOSPHOESTERASE"/>
    <property type="match status" value="1"/>
</dbReference>
<name>A0A323TGW5_9BACI</name>
<accession>A0A323TGW5</accession>
<organism evidence="3 4">
    <name type="scientific">Salipaludibacillus keqinensis</name>
    <dbReference type="NCBI Taxonomy" id="2045207"/>
    <lineage>
        <taxon>Bacteria</taxon>
        <taxon>Bacillati</taxon>
        <taxon>Bacillota</taxon>
        <taxon>Bacilli</taxon>
        <taxon>Bacillales</taxon>
        <taxon>Bacillaceae</taxon>
    </lineage>
</organism>
<sequence length="440" mass="51083">MGRFFCYDFVILRTSIRLCGIILIERGMNMIRFIHCADLHLGRTFQTSADMSEAFIHQAVQSSYRSFEAIIQEAISRNVDFVVISGDVYDQKKRSVRAQWFVKKQAEKLLNHHIPLFIIHGNHDPEVGGHDLIDMPENVHIFPTEVTHKELKTLQGEKVILYGFSYPQSAYTENPVPAYHKVKDELAFHIALLHGQEKGQVGHDPYAPFTLSSLEEKEFDYWALGHIHKRQLLKENPPIVYPGNIQGCHRKETGGKGAYFVELTHSEVRLQFIETAPVRWEQVSISISELHTIDELLDEYHEQIEMMSPSYNWIVMLTIKGQGILHEKLADKKVLDELFHLMEEDIGGEHLWIDRMEIHTQPELDRDAWRIQDHLLGDVVRLRDELEADGMLKEVVSPLFEHRKIRKYINEMDEEEWKQVIESAEGMILTSLLDEGRDEG</sequence>
<dbReference type="InterPro" id="IPR041796">
    <property type="entry name" value="Mre11_N"/>
</dbReference>
<dbReference type="InterPro" id="IPR014576">
    <property type="entry name" value="Pesterase_YhaO"/>
</dbReference>
<comment type="caution">
    <text evidence="3">The sequence shown here is derived from an EMBL/GenBank/DDBJ whole genome shotgun (WGS) entry which is preliminary data.</text>
</comment>